<sequence>MKPVKLGMAIIAMYAVTVFASCTKDDVKPAAQKTQKIMDGGPELPPQLPPPPPPPTKP</sequence>
<evidence type="ECO:0000313" key="4">
    <source>
        <dbReference type="Proteomes" id="UP000199072"/>
    </source>
</evidence>
<proteinExistence type="predicted"/>
<feature type="chain" id="PRO_5011786780" evidence="2">
    <location>
        <begin position="21"/>
        <end position="58"/>
    </location>
</feature>
<organism evidence="3 4">
    <name type="scientific">Mucilaginibacter pineti</name>
    <dbReference type="NCBI Taxonomy" id="1391627"/>
    <lineage>
        <taxon>Bacteria</taxon>
        <taxon>Pseudomonadati</taxon>
        <taxon>Bacteroidota</taxon>
        <taxon>Sphingobacteriia</taxon>
        <taxon>Sphingobacteriales</taxon>
        <taxon>Sphingobacteriaceae</taxon>
        <taxon>Mucilaginibacter</taxon>
    </lineage>
</organism>
<keyword evidence="2" id="KW-0732">Signal</keyword>
<evidence type="ECO:0000313" key="3">
    <source>
        <dbReference type="EMBL" id="SDD78160.1"/>
    </source>
</evidence>
<dbReference type="RefSeq" id="WP_162842573.1">
    <property type="nucleotide sequence ID" value="NZ_FNAI01000002.1"/>
</dbReference>
<evidence type="ECO:0000256" key="2">
    <source>
        <dbReference type="SAM" id="SignalP"/>
    </source>
</evidence>
<feature type="signal peptide" evidence="2">
    <location>
        <begin position="1"/>
        <end position="20"/>
    </location>
</feature>
<dbReference type="STRING" id="1391627.SAMN05216464_102554"/>
<keyword evidence="4" id="KW-1185">Reference proteome</keyword>
<feature type="compositionally biased region" description="Pro residues" evidence="1">
    <location>
        <begin position="43"/>
        <end position="58"/>
    </location>
</feature>
<dbReference type="PROSITE" id="PS51257">
    <property type="entry name" value="PROKAR_LIPOPROTEIN"/>
    <property type="match status" value="1"/>
</dbReference>
<dbReference type="EMBL" id="FNAI01000002">
    <property type="protein sequence ID" value="SDD78160.1"/>
    <property type="molecule type" value="Genomic_DNA"/>
</dbReference>
<dbReference type="Proteomes" id="UP000199072">
    <property type="component" value="Unassembled WGS sequence"/>
</dbReference>
<feature type="region of interest" description="Disordered" evidence="1">
    <location>
        <begin position="30"/>
        <end position="58"/>
    </location>
</feature>
<gene>
    <name evidence="3" type="ORF">SAMN05216464_102554</name>
</gene>
<accession>A0A1G6XJ14</accession>
<reference evidence="3 4" key="1">
    <citation type="submission" date="2016-10" db="EMBL/GenBank/DDBJ databases">
        <authorList>
            <person name="de Groot N.N."/>
        </authorList>
    </citation>
    <scope>NUCLEOTIDE SEQUENCE [LARGE SCALE GENOMIC DNA]</scope>
    <source>
        <strain evidence="3 4">47C3B</strain>
    </source>
</reference>
<protein>
    <submittedName>
        <fullName evidence="3">Uncharacterized protein</fullName>
    </submittedName>
</protein>
<dbReference type="AlphaFoldDB" id="A0A1G6XJ14"/>
<name>A0A1G6XJ14_9SPHI</name>
<evidence type="ECO:0000256" key="1">
    <source>
        <dbReference type="SAM" id="MobiDB-lite"/>
    </source>
</evidence>